<comment type="caution">
    <text evidence="12">The sequence shown here is derived from an EMBL/GenBank/DDBJ whole genome shotgun (WGS) entry which is preliminary data.</text>
</comment>
<evidence type="ECO:0000259" key="11">
    <source>
        <dbReference type="Pfam" id="PF08545"/>
    </source>
</evidence>
<keyword evidence="13" id="KW-1185">Reference proteome</keyword>
<dbReference type="Gene3D" id="3.40.47.10">
    <property type="match status" value="1"/>
</dbReference>
<dbReference type="SUPFAM" id="SSF53901">
    <property type="entry name" value="Thiolase-like"/>
    <property type="match status" value="1"/>
</dbReference>
<dbReference type="InterPro" id="IPR004655">
    <property type="entry name" value="FabH"/>
</dbReference>
<dbReference type="GO" id="GO:0004315">
    <property type="term" value="F:3-oxoacyl-[acyl-carrier-protein] synthase activity"/>
    <property type="evidence" value="ECO:0007669"/>
    <property type="project" value="InterPro"/>
</dbReference>
<evidence type="ECO:0000256" key="6">
    <source>
        <dbReference type="ARBA" id="ARBA00022832"/>
    </source>
</evidence>
<evidence type="ECO:0000256" key="2">
    <source>
        <dbReference type="ARBA" id="ARBA00008642"/>
    </source>
</evidence>
<keyword evidence="6" id="KW-0276">Fatty acid metabolism</keyword>
<evidence type="ECO:0000256" key="5">
    <source>
        <dbReference type="ARBA" id="ARBA00022679"/>
    </source>
</evidence>
<evidence type="ECO:0000313" key="13">
    <source>
        <dbReference type="Proteomes" id="UP000469185"/>
    </source>
</evidence>
<evidence type="ECO:0000313" key="12">
    <source>
        <dbReference type="EMBL" id="NED95314.1"/>
    </source>
</evidence>
<keyword evidence="8" id="KW-0275">Fatty acid biosynthesis</keyword>
<proteinExistence type="inferred from homology"/>
<comment type="similarity">
    <text evidence="2">Belongs to the thiolase-like superfamily. FabH family.</text>
</comment>
<accession>A0A6N9YK19</accession>
<evidence type="ECO:0000256" key="3">
    <source>
        <dbReference type="ARBA" id="ARBA00022490"/>
    </source>
</evidence>
<evidence type="ECO:0000256" key="1">
    <source>
        <dbReference type="ARBA" id="ARBA00005189"/>
    </source>
</evidence>
<dbReference type="RefSeq" id="WP_163817985.1">
    <property type="nucleotide sequence ID" value="NZ_JAAGOB010000004.1"/>
</dbReference>
<name>A0A6N9YK19_9ACTN</name>
<dbReference type="GO" id="GO:0044550">
    <property type="term" value="P:secondary metabolite biosynthetic process"/>
    <property type="evidence" value="ECO:0007669"/>
    <property type="project" value="TreeGrafter"/>
</dbReference>
<dbReference type="AlphaFoldDB" id="A0A6N9YK19"/>
<keyword evidence="7" id="KW-0443">Lipid metabolism</keyword>
<dbReference type="NCBIfam" id="TIGR00747">
    <property type="entry name" value="fabH"/>
    <property type="match status" value="1"/>
</dbReference>
<reference evidence="12 13" key="1">
    <citation type="submission" date="2020-02" db="EMBL/GenBank/DDBJ databases">
        <authorList>
            <person name="Li X.-J."/>
            <person name="Feng X.-M."/>
        </authorList>
    </citation>
    <scope>NUCLEOTIDE SEQUENCE [LARGE SCALE GENOMIC DNA]</scope>
    <source>
        <strain evidence="12 13">CGMCC 4.7225</strain>
    </source>
</reference>
<dbReference type="InterPro" id="IPR016039">
    <property type="entry name" value="Thiolase-like"/>
</dbReference>
<dbReference type="CDD" id="cd00830">
    <property type="entry name" value="KAS_III"/>
    <property type="match status" value="1"/>
</dbReference>
<evidence type="ECO:0000259" key="10">
    <source>
        <dbReference type="Pfam" id="PF08541"/>
    </source>
</evidence>
<sequence>MKSAHEGLALPVRVAGLGHYQPTRVVTNDDLAEFVDTNDEWIRKRVGIVARRFAGDESVVDMAVAAARDALRHSGISRDGVGLVVVATCSNLDRSPSTAGRVIEAMELDGAAGFDVNAACSGFVHAFALAAQAITTGRARTAVVIGSERMSDVTDWADRSTSVLVGDGAGAVVLTASDAGGVSPVIWGTVPGLADAVRIERPASTFAQDGRKVFRWAVTEAAQYAREAIAAAGLKAEDIAVFIPHQANLRIIEPLAEQLGLTGAVVATDVRESGNTSAASIPLAWSKLHAAGALPSGGATLLFGFGGGFSYAGTVVLTP</sequence>
<dbReference type="InterPro" id="IPR013747">
    <property type="entry name" value="ACP_syn_III_C"/>
</dbReference>
<keyword evidence="9" id="KW-0012">Acyltransferase</keyword>
<dbReference type="PANTHER" id="PTHR34069">
    <property type="entry name" value="3-OXOACYL-[ACYL-CARRIER-PROTEIN] SYNTHASE 3"/>
    <property type="match status" value="1"/>
</dbReference>
<dbReference type="NCBIfam" id="NF006829">
    <property type="entry name" value="PRK09352.1"/>
    <property type="match status" value="1"/>
</dbReference>
<evidence type="ECO:0000256" key="9">
    <source>
        <dbReference type="ARBA" id="ARBA00023315"/>
    </source>
</evidence>
<keyword evidence="3" id="KW-0963">Cytoplasm</keyword>
<protein>
    <submittedName>
        <fullName evidence="12">Ketoacyl-ACP synthase III</fullName>
    </submittedName>
</protein>
<dbReference type="InterPro" id="IPR013751">
    <property type="entry name" value="ACP_syn_III_N"/>
</dbReference>
<organism evidence="12 13">
    <name type="scientific">Phytoactinopolyspora alkaliphila</name>
    <dbReference type="NCBI Taxonomy" id="1783498"/>
    <lineage>
        <taxon>Bacteria</taxon>
        <taxon>Bacillati</taxon>
        <taxon>Actinomycetota</taxon>
        <taxon>Actinomycetes</taxon>
        <taxon>Jiangellales</taxon>
        <taxon>Jiangellaceae</taxon>
        <taxon>Phytoactinopolyspora</taxon>
    </lineage>
</organism>
<dbReference type="GO" id="GO:0006633">
    <property type="term" value="P:fatty acid biosynthetic process"/>
    <property type="evidence" value="ECO:0007669"/>
    <property type="project" value="UniProtKB-KW"/>
</dbReference>
<gene>
    <name evidence="12" type="ORF">G1H11_08295</name>
</gene>
<keyword evidence="5" id="KW-0808">Transferase</keyword>
<feature type="domain" description="Beta-ketoacyl-[acyl-carrier-protein] synthase III C-terminal" evidence="10">
    <location>
        <begin position="230"/>
        <end position="316"/>
    </location>
</feature>
<evidence type="ECO:0000256" key="4">
    <source>
        <dbReference type="ARBA" id="ARBA00022516"/>
    </source>
</evidence>
<keyword evidence="4" id="KW-0444">Lipid biosynthesis</keyword>
<evidence type="ECO:0000256" key="7">
    <source>
        <dbReference type="ARBA" id="ARBA00023098"/>
    </source>
</evidence>
<dbReference type="PANTHER" id="PTHR34069:SF2">
    <property type="entry name" value="BETA-KETOACYL-[ACYL-CARRIER-PROTEIN] SYNTHASE III"/>
    <property type="match status" value="1"/>
</dbReference>
<comment type="pathway">
    <text evidence="1">Lipid metabolism.</text>
</comment>
<dbReference type="EMBL" id="JAAGOB010000004">
    <property type="protein sequence ID" value="NED95314.1"/>
    <property type="molecule type" value="Genomic_DNA"/>
</dbReference>
<dbReference type="Pfam" id="PF08541">
    <property type="entry name" value="ACP_syn_III_C"/>
    <property type="match status" value="1"/>
</dbReference>
<feature type="domain" description="Beta-ketoacyl-[acyl-carrier-protein] synthase III N-terminal" evidence="11">
    <location>
        <begin position="114"/>
        <end position="184"/>
    </location>
</feature>
<dbReference type="Pfam" id="PF08545">
    <property type="entry name" value="ACP_syn_III"/>
    <property type="match status" value="1"/>
</dbReference>
<dbReference type="Proteomes" id="UP000469185">
    <property type="component" value="Unassembled WGS sequence"/>
</dbReference>
<evidence type="ECO:0000256" key="8">
    <source>
        <dbReference type="ARBA" id="ARBA00023160"/>
    </source>
</evidence>